<dbReference type="Gene3D" id="3.60.15.10">
    <property type="entry name" value="Ribonuclease Z/Hydroxyacylglutathione hydrolase-like"/>
    <property type="match status" value="1"/>
</dbReference>
<dbReference type="Proteomes" id="UP000004221">
    <property type="component" value="Unassembled WGS sequence"/>
</dbReference>
<evidence type="ECO:0000256" key="1">
    <source>
        <dbReference type="ARBA" id="ARBA00001947"/>
    </source>
</evidence>
<evidence type="ECO:0000313" key="6">
    <source>
        <dbReference type="EMBL" id="CCF86244.1"/>
    </source>
</evidence>
<keyword evidence="2" id="KW-0479">Metal-binding</keyword>
<comment type="caution">
    <text evidence="6">The sequence shown here is derived from an EMBL/GenBank/DDBJ whole genome shotgun (WGS) entry which is preliminary data.</text>
</comment>
<keyword evidence="7" id="KW-1185">Reference proteome</keyword>
<feature type="domain" description="Metallo-beta-lactamase" evidence="5">
    <location>
        <begin position="12"/>
        <end position="190"/>
    </location>
</feature>
<dbReference type="RefSeq" id="WP_008481953.1">
    <property type="nucleotide sequence ID" value="NZ_CAGS01000731.1"/>
</dbReference>
<keyword evidence="3" id="KW-0378">Hydrolase</keyword>
<protein>
    <submittedName>
        <fullName evidence="6">Beta-lactamase domain protein</fullName>
    </submittedName>
</protein>
<dbReference type="PANTHER" id="PTHR46233:SF3">
    <property type="entry name" value="HYDROXYACYLGLUTATHIONE HYDROLASE GLOC"/>
    <property type="match status" value="1"/>
</dbReference>
<proteinExistence type="predicted"/>
<keyword evidence="4" id="KW-0862">Zinc</keyword>
<gene>
    <name evidence="6" type="ORF">NITHO_940002</name>
</gene>
<reference evidence="6 7" key="1">
    <citation type="journal article" date="2012" name="ISME J.">
        <title>Nitrification expanded: discovery, physiology and genomics of a nitrite-oxidizing bacterium from the phylum Chloroflexi.</title>
        <authorList>
            <person name="Sorokin D.Y."/>
            <person name="Lucker S."/>
            <person name="Vejmelkova D."/>
            <person name="Kostrikina N.A."/>
            <person name="Kleerebezem R."/>
            <person name="Rijpstra W.I."/>
            <person name="Damste J.S."/>
            <person name="Le Paslier D."/>
            <person name="Muyzer G."/>
            <person name="Wagner M."/>
            <person name="van Loosdrecht M.C."/>
            <person name="Daims H."/>
        </authorList>
    </citation>
    <scope>NUCLEOTIDE SEQUENCE [LARGE SCALE GENOMIC DNA]</scope>
    <source>
        <strain evidence="7">none</strain>
    </source>
</reference>
<dbReference type="PANTHER" id="PTHR46233">
    <property type="entry name" value="HYDROXYACYLGLUTATHIONE HYDROLASE GLOC"/>
    <property type="match status" value="1"/>
</dbReference>
<sequence>MYLKTFAAGPLQTNAYLFADEEAGTAMIVDAPPESAPVLLDALERDGLTASLIVLTHPHWDHIVDTAALKSATGAEVAAHPGARSWLEQPIPLVMPIPYKIEPIIPDRVLTEGDAIAVGRYRFQVIPTPGHAPGQISLYEPEARILFVGDTLFPGGYGRVDLPGSSIEQTLDTMRRLLKLPDDVTVYPGHGRPTTIGSERSWMTRMVGQVGES</sequence>
<accession>I4ENI1</accession>
<dbReference type="InterPro" id="IPR051453">
    <property type="entry name" value="MBL_Glyoxalase_II"/>
</dbReference>
<dbReference type="Pfam" id="PF00753">
    <property type="entry name" value="Lactamase_B"/>
    <property type="match status" value="1"/>
</dbReference>
<dbReference type="GO" id="GO:0016787">
    <property type="term" value="F:hydrolase activity"/>
    <property type="evidence" value="ECO:0007669"/>
    <property type="project" value="UniProtKB-KW"/>
</dbReference>
<dbReference type="CDD" id="cd06262">
    <property type="entry name" value="metallo-hydrolase-like_MBL-fold"/>
    <property type="match status" value="1"/>
</dbReference>
<dbReference type="InterPro" id="IPR036866">
    <property type="entry name" value="RibonucZ/Hydroxyglut_hydro"/>
</dbReference>
<name>I4ENI1_9BACT</name>
<evidence type="ECO:0000256" key="4">
    <source>
        <dbReference type="ARBA" id="ARBA00022833"/>
    </source>
</evidence>
<dbReference type="EMBL" id="CAGS01000731">
    <property type="protein sequence ID" value="CCF86244.1"/>
    <property type="molecule type" value="Genomic_DNA"/>
</dbReference>
<dbReference type="GO" id="GO:0046872">
    <property type="term" value="F:metal ion binding"/>
    <property type="evidence" value="ECO:0007669"/>
    <property type="project" value="UniProtKB-KW"/>
</dbReference>
<evidence type="ECO:0000313" key="7">
    <source>
        <dbReference type="Proteomes" id="UP000004221"/>
    </source>
</evidence>
<evidence type="ECO:0000256" key="3">
    <source>
        <dbReference type="ARBA" id="ARBA00022801"/>
    </source>
</evidence>
<dbReference type="InterPro" id="IPR001279">
    <property type="entry name" value="Metallo-B-lactamas"/>
</dbReference>
<organism evidence="6 7">
    <name type="scientific">Nitrolancea hollandica Lb</name>
    <dbReference type="NCBI Taxonomy" id="1129897"/>
    <lineage>
        <taxon>Bacteria</taxon>
        <taxon>Pseudomonadati</taxon>
        <taxon>Thermomicrobiota</taxon>
        <taxon>Thermomicrobia</taxon>
        <taxon>Sphaerobacterales</taxon>
        <taxon>Sphaerobacterineae</taxon>
        <taxon>Sphaerobacteraceae</taxon>
        <taxon>Nitrolancea</taxon>
    </lineage>
</organism>
<comment type="cofactor">
    <cofactor evidence="1">
        <name>Zn(2+)</name>
        <dbReference type="ChEBI" id="CHEBI:29105"/>
    </cofactor>
</comment>
<evidence type="ECO:0000259" key="5">
    <source>
        <dbReference type="SMART" id="SM00849"/>
    </source>
</evidence>
<dbReference type="SMART" id="SM00849">
    <property type="entry name" value="Lactamase_B"/>
    <property type="match status" value="1"/>
</dbReference>
<dbReference type="SUPFAM" id="SSF56281">
    <property type="entry name" value="Metallo-hydrolase/oxidoreductase"/>
    <property type="match status" value="1"/>
</dbReference>
<dbReference type="AlphaFoldDB" id="I4ENI1"/>
<dbReference type="OrthoDB" id="9802248at2"/>
<evidence type="ECO:0000256" key="2">
    <source>
        <dbReference type="ARBA" id="ARBA00022723"/>
    </source>
</evidence>